<dbReference type="EMBL" id="CP104013">
    <property type="protein sequence ID" value="UYP46761.1"/>
    <property type="molecule type" value="Genomic_DNA"/>
</dbReference>
<dbReference type="SUPFAM" id="SSF53335">
    <property type="entry name" value="S-adenosyl-L-methionine-dependent methyltransferases"/>
    <property type="match status" value="1"/>
</dbReference>
<evidence type="ECO:0000256" key="4">
    <source>
        <dbReference type="ARBA" id="ARBA00022691"/>
    </source>
</evidence>
<dbReference type="PANTHER" id="PTHR33841:SF6">
    <property type="entry name" value="TYPE II METHYLTRANSFERASE M.HINDII"/>
    <property type="match status" value="1"/>
</dbReference>
<proteinExistence type="predicted"/>
<evidence type="ECO:0000256" key="3">
    <source>
        <dbReference type="ARBA" id="ARBA00022679"/>
    </source>
</evidence>
<sequence length="629" mass="73784">MFSPTNLKQKLYQQIRLELSTLKKKNLPWDQESSRTHYWNVLMQMNLQETINLIKNGTIYDEIADPLGAIYHFFFQHYLKWDGTQLRIIEKTPRLRESGRVYTPEEIIYYIIQLLTKKQNSEDSNHDESIKVADIACGTGRFLTQWWIQDQESQLSSEYHFNVENYYGYDIDGTAISLSKHSLIPNAVWKETDALFDPELDTPHQFNVILGNPPYIESRAIPDKTWASLRKKYKCAYKKFDISVVFLEKIVTLLKPSGFAGLILTNKWMVSSYGMKIRELLLTQTKIHYIIDVSQLPIFHNVATYPVIIILQKKECTSESISQHKIHIAKTETISDLKTIISNETSPLSKNFFIDQSYFLLAHDFIISTDLNSSNIKLIEYLMKLPKENYFYIGSKSSPYILRKGIHTGNVKDKLIFKKQSSDSNLFKKLITSRDKVEKFKIKWNGLWVHYNSDLIDRSQGDYGSLRDQWIFEAKPKIMIKLFGTQIQAALDRDQYYANNSIILLVRKNDAEEMRYPFLSLFQSHCDEYYYLLGILNSTFISTYYRALFSHSHVRGDYLQFYIKDLQKIPIMIPTQENLSVIQEIIKVTKELEKFSQENLKANSNKKNIAKESKLERLIKELYKFEHKS</sequence>
<accession>A0ABY6HTL9</accession>
<evidence type="ECO:0000259" key="8">
    <source>
        <dbReference type="Pfam" id="PF07669"/>
    </source>
</evidence>
<dbReference type="InterPro" id="IPR002052">
    <property type="entry name" value="DNA_methylase_N6_adenine_CS"/>
</dbReference>
<evidence type="ECO:0000256" key="7">
    <source>
        <dbReference type="ARBA" id="ARBA00047942"/>
    </source>
</evidence>
<evidence type="ECO:0000313" key="10">
    <source>
        <dbReference type="EMBL" id="UYP46761.1"/>
    </source>
</evidence>
<protein>
    <recommendedName>
        <fullName evidence="1">site-specific DNA-methyltransferase (adenine-specific)</fullName>
        <ecNumber evidence="1">2.1.1.72</ecNumber>
    </recommendedName>
</protein>
<evidence type="ECO:0000256" key="6">
    <source>
        <dbReference type="ARBA" id="ARBA00023125"/>
    </source>
</evidence>
<dbReference type="EC" id="2.1.1.72" evidence="1"/>
<keyword evidence="3" id="KW-0808">Transferase</keyword>
<evidence type="ECO:0000256" key="5">
    <source>
        <dbReference type="ARBA" id="ARBA00022747"/>
    </source>
</evidence>
<evidence type="ECO:0000259" key="9">
    <source>
        <dbReference type="Pfam" id="PF12950"/>
    </source>
</evidence>
<feature type="domain" description="TaqI-like C-terminal specificity" evidence="9">
    <location>
        <begin position="433"/>
        <end position="571"/>
    </location>
</feature>
<organism evidence="10 11">
    <name type="scientific">Candidatus Lokiarchaeum ossiferum</name>
    <dbReference type="NCBI Taxonomy" id="2951803"/>
    <lineage>
        <taxon>Archaea</taxon>
        <taxon>Promethearchaeati</taxon>
        <taxon>Promethearchaeota</taxon>
        <taxon>Promethearchaeia</taxon>
        <taxon>Promethearchaeales</taxon>
        <taxon>Promethearchaeaceae</taxon>
        <taxon>Candidatus Lokiarchaeum</taxon>
    </lineage>
</organism>
<dbReference type="Gene3D" id="3.40.50.150">
    <property type="entry name" value="Vaccinia Virus protein VP39"/>
    <property type="match status" value="1"/>
</dbReference>
<comment type="catalytic activity">
    <reaction evidence="7">
        <text>a 2'-deoxyadenosine in DNA + S-adenosyl-L-methionine = an N(6)-methyl-2'-deoxyadenosine in DNA + S-adenosyl-L-homocysteine + H(+)</text>
        <dbReference type="Rhea" id="RHEA:15197"/>
        <dbReference type="Rhea" id="RHEA-COMP:12418"/>
        <dbReference type="Rhea" id="RHEA-COMP:12419"/>
        <dbReference type="ChEBI" id="CHEBI:15378"/>
        <dbReference type="ChEBI" id="CHEBI:57856"/>
        <dbReference type="ChEBI" id="CHEBI:59789"/>
        <dbReference type="ChEBI" id="CHEBI:90615"/>
        <dbReference type="ChEBI" id="CHEBI:90616"/>
        <dbReference type="EC" id="2.1.1.72"/>
    </reaction>
</comment>
<dbReference type="InterPro" id="IPR050953">
    <property type="entry name" value="N4_N6_ade-DNA_methylase"/>
</dbReference>
<dbReference type="Pfam" id="PF12950">
    <property type="entry name" value="TaqI_C"/>
    <property type="match status" value="1"/>
</dbReference>
<dbReference type="PROSITE" id="PS00092">
    <property type="entry name" value="N6_MTASE"/>
    <property type="match status" value="1"/>
</dbReference>
<dbReference type="Proteomes" id="UP001208689">
    <property type="component" value="Chromosome"/>
</dbReference>
<name>A0ABY6HTL9_9ARCH</name>
<keyword evidence="6" id="KW-0238">DNA-binding</keyword>
<reference evidence="10" key="1">
    <citation type="submission" date="2022-09" db="EMBL/GenBank/DDBJ databases">
        <title>Actin cytoskeleton and complex cell architecture in an #Asgard archaeon.</title>
        <authorList>
            <person name="Ponce Toledo R.I."/>
            <person name="Schleper C."/>
            <person name="Rodrigues Oliveira T."/>
            <person name="Wollweber F."/>
            <person name="Xu J."/>
            <person name="Rittmann S."/>
            <person name="Klingl A."/>
            <person name="Pilhofer M."/>
        </authorList>
    </citation>
    <scope>NUCLEOTIDE SEQUENCE</scope>
    <source>
        <strain evidence="10">B-35</strain>
    </source>
</reference>
<dbReference type="Gene3D" id="3.90.220.10">
    <property type="entry name" value="Adenine-n6-DNA-methyltransferase Taqi, Chain A, domain 2"/>
    <property type="match status" value="1"/>
</dbReference>
<feature type="domain" description="Type II methyltransferase M.TaqI-like" evidence="8">
    <location>
        <begin position="202"/>
        <end position="299"/>
    </location>
</feature>
<dbReference type="InterPro" id="IPR025931">
    <property type="entry name" value="TaqI_C"/>
</dbReference>
<keyword evidence="2" id="KW-0489">Methyltransferase</keyword>
<keyword evidence="11" id="KW-1185">Reference proteome</keyword>
<dbReference type="CDD" id="cd02440">
    <property type="entry name" value="AdoMet_MTases"/>
    <property type="match status" value="1"/>
</dbReference>
<evidence type="ECO:0000256" key="2">
    <source>
        <dbReference type="ARBA" id="ARBA00022603"/>
    </source>
</evidence>
<keyword evidence="4" id="KW-0949">S-adenosyl-L-methionine</keyword>
<dbReference type="PANTHER" id="PTHR33841">
    <property type="entry name" value="DNA METHYLTRANSFERASE YEEA-RELATED"/>
    <property type="match status" value="1"/>
</dbReference>
<keyword evidence="5" id="KW-0680">Restriction system</keyword>
<dbReference type="InterPro" id="IPR029063">
    <property type="entry name" value="SAM-dependent_MTases_sf"/>
</dbReference>
<evidence type="ECO:0000313" key="11">
    <source>
        <dbReference type="Proteomes" id="UP001208689"/>
    </source>
</evidence>
<dbReference type="InterPro" id="IPR011639">
    <property type="entry name" value="MethylTrfase_TaqI-like_dom"/>
</dbReference>
<gene>
    <name evidence="10" type="ORF">NEF87_003046</name>
</gene>
<dbReference type="PRINTS" id="PR00507">
    <property type="entry name" value="N12N6MTFRASE"/>
</dbReference>
<dbReference type="InterPro" id="IPR023135">
    <property type="entry name" value="N6_DNA_MeTrfase_TaqI_C"/>
</dbReference>
<dbReference type="Pfam" id="PF07669">
    <property type="entry name" value="Eco57I"/>
    <property type="match status" value="1"/>
</dbReference>
<evidence type="ECO:0000256" key="1">
    <source>
        <dbReference type="ARBA" id="ARBA00011900"/>
    </source>
</evidence>